<evidence type="ECO:0000256" key="2">
    <source>
        <dbReference type="ARBA" id="ARBA00022840"/>
    </source>
</evidence>
<accession>A0ABQ6G2V1</accession>
<dbReference type="Gene3D" id="3.40.50.300">
    <property type="entry name" value="P-loop containing nucleotide triphosphate hydrolases"/>
    <property type="match status" value="1"/>
</dbReference>
<feature type="domain" description="Bacterial transcriptional activator" evidence="3">
    <location>
        <begin position="70"/>
        <end position="214"/>
    </location>
</feature>
<dbReference type="Pfam" id="PF03704">
    <property type="entry name" value="BTAD"/>
    <property type="match status" value="1"/>
</dbReference>
<dbReference type="PANTHER" id="PTHR16305">
    <property type="entry name" value="TESTICULAR SOLUBLE ADENYLYL CYCLASE"/>
    <property type="match status" value="1"/>
</dbReference>
<dbReference type="InterPro" id="IPR041664">
    <property type="entry name" value="AAA_16"/>
</dbReference>
<dbReference type="EMBL" id="BSRI01000002">
    <property type="protein sequence ID" value="GLV60866.1"/>
    <property type="molecule type" value="Genomic_DNA"/>
</dbReference>
<dbReference type="Gene3D" id="1.25.40.10">
    <property type="entry name" value="Tetratricopeptide repeat domain"/>
    <property type="match status" value="2"/>
</dbReference>
<dbReference type="Gene3D" id="1.10.10.10">
    <property type="entry name" value="Winged helix-like DNA-binding domain superfamily/Winged helix DNA-binding domain"/>
    <property type="match status" value="1"/>
</dbReference>
<dbReference type="SUPFAM" id="SSF48452">
    <property type="entry name" value="TPR-like"/>
    <property type="match status" value="2"/>
</dbReference>
<evidence type="ECO:0000259" key="3">
    <source>
        <dbReference type="SMART" id="SM01043"/>
    </source>
</evidence>
<dbReference type="Proteomes" id="UP001344906">
    <property type="component" value="Unassembled WGS sequence"/>
</dbReference>
<keyword evidence="2" id="KW-0067">ATP-binding</keyword>
<keyword evidence="1" id="KW-0547">Nucleotide-binding</keyword>
<evidence type="ECO:0000256" key="1">
    <source>
        <dbReference type="ARBA" id="ARBA00022741"/>
    </source>
</evidence>
<comment type="caution">
    <text evidence="4">The sequence shown here is derived from an EMBL/GenBank/DDBJ whole genome shotgun (WGS) entry which is preliminary data.</text>
</comment>
<dbReference type="PANTHER" id="PTHR16305:SF28">
    <property type="entry name" value="GUANYLATE CYCLASE DOMAIN-CONTAINING PROTEIN"/>
    <property type="match status" value="1"/>
</dbReference>
<protein>
    <submittedName>
        <fullName evidence="4">SARP family transcriptional regulator</fullName>
    </submittedName>
</protein>
<evidence type="ECO:0000313" key="4">
    <source>
        <dbReference type="EMBL" id="GLV60866.1"/>
    </source>
</evidence>
<dbReference type="InterPro" id="IPR005158">
    <property type="entry name" value="BTAD"/>
</dbReference>
<evidence type="ECO:0000313" key="5">
    <source>
        <dbReference type="Proteomes" id="UP001344906"/>
    </source>
</evidence>
<dbReference type="InterPro" id="IPR011990">
    <property type="entry name" value="TPR-like_helical_dom_sf"/>
</dbReference>
<dbReference type="InterPro" id="IPR036388">
    <property type="entry name" value="WH-like_DNA-bd_sf"/>
</dbReference>
<name>A0ABQ6G2V1_9CHLR</name>
<proteinExistence type="predicted"/>
<keyword evidence="5" id="KW-1185">Reference proteome</keyword>
<sequence length="1065" mass="120568">MLAYLVLHHDIPQQRQHLSFLFWPDATESQARNNLRQLLHQLRQAFPPVDHFLSTDMHMLHWHPATPFHLDVAEFEHALMLAEAAAQGDDRQALQATLEHADALYRGELLPGCYDEWIVPERERLRQRHQWVLEQLLQLVEGQGDIRAAIHYAQRLLALDPLSESLYRRLMQLFALNNDRASALRVYHTCVTTLQQELGIDPDPATRAAYEQLLRQQTPTRKVSIQQALPTAPPLLIGRTREWQQLHDAWRRVDSEGPHFVLVTGEAGVGKSRLAEEFLLWAGQQGAGTARARSYAAEGQLSLAPVTEWLRSEGLRAPLRQLDRVWLTELVRLLPELLEEQPGLPRYEPVTEYGQRLRFFEALARAVLRAPQPILLLLDDLQWCDQETLAWLHFLLRFEPRARLLVVGCAREDELPSGHPLQTFLLHLRTSMHVTEIPLEPLDAAETAKLASQVTSRELNVEEGLRLFHETGGYPLFVVETVRANQGNAPADPAEVNHSHMLPLLEGTRTLPPRVHAVLIGRLWQLSPAARRLVELAATIGREFTLDLLLAAGNTDSEDTVRTLDELWHKRILREHGTNTYDFTHDKLREVAYAEISAPQRRLLHRRVVQALETISVADPDAISGQIAWHYERAGMIEQALPCYQRAAAVAQRVYANEDAISLLVHSLELLALLPAGAKRDQQELSLQLSLAPLYRVTRGWTAPELEQVLDRALALCDIVGNDAQRAQALYGLQSVYVVQARLEKVQDTSDELHALYQRSFGAAAPLFVDTMLAGVYMQMGRVAEASEQLASIIAAHDPDQILHIQQSQGLNYAAHARAWQSHALWCLGYPQQALNRGLDAVKLVQDLDQPFDQALVSAYLALLQQLRASSAVAKEQARHALALATKYQATYYRTWASILVNHALAVEQPDEEHIRHLRDSINAFKAPGARLRLPYYLSLLAQVYGKSGRTEEGLAAIEEALAGARAHNEHWWDAEIHRLRGELLRMRHADNSEVEAAFLCSSEIARSQQARSLELRATMSLARLWNKQQRSDEARSQLQNIYNWFTEGFDTPDLQAARLLLERL</sequence>
<dbReference type="Pfam" id="PF13191">
    <property type="entry name" value="AAA_16"/>
    <property type="match status" value="1"/>
</dbReference>
<reference evidence="4 5" key="1">
    <citation type="submission" date="2023-02" db="EMBL/GenBank/DDBJ databases">
        <title>Dictyobacter halimunensis sp. nov., a new member of the class Ktedonobacteria from forest soil in a geothermal area.</title>
        <authorList>
            <person name="Rachmania M.K."/>
            <person name="Ningsih F."/>
            <person name="Sakai Y."/>
            <person name="Yabe S."/>
            <person name="Yokota A."/>
            <person name="Sjamsuridzal W."/>
        </authorList>
    </citation>
    <scope>NUCLEOTIDE SEQUENCE [LARGE SCALE GENOMIC DNA]</scope>
    <source>
        <strain evidence="4 5">S3.2.2.5</strain>
    </source>
</reference>
<organism evidence="4 5">
    <name type="scientific">Dictyobacter halimunensis</name>
    <dbReference type="NCBI Taxonomy" id="3026934"/>
    <lineage>
        <taxon>Bacteria</taxon>
        <taxon>Bacillati</taxon>
        <taxon>Chloroflexota</taxon>
        <taxon>Ktedonobacteria</taxon>
        <taxon>Ktedonobacterales</taxon>
        <taxon>Dictyobacteraceae</taxon>
        <taxon>Dictyobacter</taxon>
    </lineage>
</organism>
<dbReference type="InterPro" id="IPR027417">
    <property type="entry name" value="P-loop_NTPase"/>
</dbReference>
<dbReference type="SMART" id="SM01043">
    <property type="entry name" value="BTAD"/>
    <property type="match status" value="1"/>
</dbReference>
<gene>
    <name evidence="4" type="ORF">KDH_76850</name>
</gene>
<dbReference type="SUPFAM" id="SSF52540">
    <property type="entry name" value="P-loop containing nucleoside triphosphate hydrolases"/>
    <property type="match status" value="1"/>
</dbReference>